<dbReference type="AlphaFoldDB" id="A0A811U9H4"/>
<evidence type="ECO:0000313" key="1">
    <source>
        <dbReference type="EMBL" id="CAD6995574.1"/>
    </source>
</evidence>
<organism evidence="1 2">
    <name type="scientific">Ceratitis capitata</name>
    <name type="common">Mediterranean fruit fly</name>
    <name type="synonym">Tephritis capitata</name>
    <dbReference type="NCBI Taxonomy" id="7213"/>
    <lineage>
        <taxon>Eukaryota</taxon>
        <taxon>Metazoa</taxon>
        <taxon>Ecdysozoa</taxon>
        <taxon>Arthropoda</taxon>
        <taxon>Hexapoda</taxon>
        <taxon>Insecta</taxon>
        <taxon>Pterygota</taxon>
        <taxon>Neoptera</taxon>
        <taxon>Endopterygota</taxon>
        <taxon>Diptera</taxon>
        <taxon>Brachycera</taxon>
        <taxon>Muscomorpha</taxon>
        <taxon>Tephritoidea</taxon>
        <taxon>Tephritidae</taxon>
        <taxon>Ceratitis</taxon>
        <taxon>Ceratitis</taxon>
    </lineage>
</organism>
<name>A0A811U9H4_CERCA</name>
<proteinExistence type="predicted"/>
<comment type="caution">
    <text evidence="1">The sequence shown here is derived from an EMBL/GenBank/DDBJ whole genome shotgun (WGS) entry which is preliminary data.</text>
</comment>
<gene>
    <name evidence="1" type="ORF">CCAP1982_LOCUS4284</name>
</gene>
<sequence length="104" mass="12416">MATGAPWLLASSEMRFINQQQHNNTSNNSNIYADGHDKQTTMTIKRNKRVNTAISWIIYLVDDVRFQPKHHHHLQRRWTKLLRHRVLVCCCYCRHRVRHNPPFG</sequence>
<accession>A0A811U9H4</accession>
<protein>
    <submittedName>
        <fullName evidence="1">(Mediterranean fruit fly) hypothetical protein</fullName>
    </submittedName>
</protein>
<dbReference type="EMBL" id="CAJHJT010000001">
    <property type="protein sequence ID" value="CAD6995574.1"/>
    <property type="molecule type" value="Genomic_DNA"/>
</dbReference>
<feature type="non-terminal residue" evidence="1">
    <location>
        <position position="104"/>
    </location>
</feature>
<reference evidence="1" key="1">
    <citation type="submission" date="2020-11" db="EMBL/GenBank/DDBJ databases">
        <authorList>
            <person name="Whitehead M."/>
        </authorList>
    </citation>
    <scope>NUCLEOTIDE SEQUENCE</scope>
    <source>
        <strain evidence="1">EGII</strain>
    </source>
</reference>
<evidence type="ECO:0000313" key="2">
    <source>
        <dbReference type="Proteomes" id="UP000606786"/>
    </source>
</evidence>
<keyword evidence="2" id="KW-1185">Reference proteome</keyword>
<dbReference type="Proteomes" id="UP000606786">
    <property type="component" value="Unassembled WGS sequence"/>
</dbReference>